<dbReference type="Pfam" id="PF00153">
    <property type="entry name" value="Mito_carr"/>
    <property type="match status" value="3"/>
</dbReference>
<evidence type="ECO:0000256" key="7">
    <source>
        <dbReference type="ARBA" id="ARBA00023136"/>
    </source>
</evidence>
<feature type="repeat" description="Solcar" evidence="9">
    <location>
        <begin position="245"/>
        <end position="321"/>
    </location>
</feature>
<feature type="transmembrane region" description="Helical" evidence="11">
    <location>
        <begin position="6"/>
        <end position="25"/>
    </location>
</feature>
<sequence length="332" mass="35383">MSDSALNALAGAAAGVIAMIGTYPLSLLSTRAAVVETNSKLTYHTLSSIIKQKRLRLLYSGLGSSVLGIAVNNGVYYYFYEGVRNAISGGKKAMSTTESMLAGLIAGSDSVPLCSSGPYSTLGSAATIISNPIWVIQTMQVLSPAVQCFVHDVGSVLIGIHAQAIHGTTEVLVDTEPTDTPGMVETAKYLIASDGLQALWAGVGPALVLVINPIIQYTVFEQLKKLMITSPVDPNEAAAVLSDSDYFVLGALSKFMATGITYPYMSSGKKMRCARRYMASLHTIIRTEGIKGLYRGVGTKIVQSVLAAAITFAAQRRIFEFMKMAILESRYI</sequence>
<proteinExistence type="inferred from homology"/>
<evidence type="ECO:0000256" key="10">
    <source>
        <dbReference type="RuleBase" id="RU000488"/>
    </source>
</evidence>
<dbReference type="AlphaFoldDB" id="A0A8H7CQ31"/>
<dbReference type="GO" id="GO:0005778">
    <property type="term" value="C:peroxisomal membrane"/>
    <property type="evidence" value="ECO:0007669"/>
    <property type="project" value="UniProtKB-SubCell"/>
</dbReference>
<evidence type="ECO:0000256" key="3">
    <source>
        <dbReference type="ARBA" id="ARBA00022448"/>
    </source>
</evidence>
<organism evidence="12 13">
    <name type="scientific">Mycena venus</name>
    <dbReference type="NCBI Taxonomy" id="2733690"/>
    <lineage>
        <taxon>Eukaryota</taxon>
        <taxon>Fungi</taxon>
        <taxon>Dikarya</taxon>
        <taxon>Basidiomycota</taxon>
        <taxon>Agaricomycotina</taxon>
        <taxon>Agaricomycetes</taxon>
        <taxon>Agaricomycetidae</taxon>
        <taxon>Agaricales</taxon>
        <taxon>Marasmiineae</taxon>
        <taxon>Mycenaceae</taxon>
        <taxon>Mycena</taxon>
    </lineage>
</organism>
<evidence type="ECO:0000256" key="4">
    <source>
        <dbReference type="ARBA" id="ARBA00022692"/>
    </source>
</evidence>
<keyword evidence="6 11" id="KW-1133">Transmembrane helix</keyword>
<dbReference type="GO" id="GO:0015217">
    <property type="term" value="F:ADP transmembrane transporter activity"/>
    <property type="evidence" value="ECO:0007669"/>
    <property type="project" value="TreeGrafter"/>
</dbReference>
<protein>
    <submittedName>
        <fullName evidence="12">Mitochondrial carrier</fullName>
    </submittedName>
</protein>
<dbReference type="GO" id="GO:0015228">
    <property type="term" value="F:coenzyme A transmembrane transporter activity"/>
    <property type="evidence" value="ECO:0007669"/>
    <property type="project" value="TreeGrafter"/>
</dbReference>
<accession>A0A8H7CQ31</accession>
<comment type="caution">
    <text evidence="12">The sequence shown here is derived from an EMBL/GenBank/DDBJ whole genome shotgun (WGS) entry which is preliminary data.</text>
</comment>
<dbReference type="InterPro" id="IPR018108">
    <property type="entry name" value="MCP_transmembrane"/>
</dbReference>
<feature type="repeat" description="Solcar" evidence="9">
    <location>
        <begin position="2"/>
        <end position="86"/>
    </location>
</feature>
<evidence type="ECO:0000256" key="9">
    <source>
        <dbReference type="PROSITE-ProRule" id="PRU00282"/>
    </source>
</evidence>
<comment type="subcellular location">
    <subcellularLocation>
        <location evidence="1">Peroxisome membrane</location>
        <topology evidence="1">Multi-pass membrane protein</topology>
    </subcellularLocation>
</comment>
<keyword evidence="8" id="KW-0576">Peroxisome</keyword>
<evidence type="ECO:0000313" key="12">
    <source>
        <dbReference type="EMBL" id="KAF7344082.1"/>
    </source>
</evidence>
<dbReference type="PROSITE" id="PS50920">
    <property type="entry name" value="SOLCAR"/>
    <property type="match status" value="2"/>
</dbReference>
<evidence type="ECO:0000256" key="8">
    <source>
        <dbReference type="ARBA" id="ARBA00023140"/>
    </source>
</evidence>
<dbReference type="GO" id="GO:0005347">
    <property type="term" value="F:ATP transmembrane transporter activity"/>
    <property type="evidence" value="ECO:0007669"/>
    <property type="project" value="TreeGrafter"/>
</dbReference>
<name>A0A8H7CQ31_9AGAR</name>
<evidence type="ECO:0000256" key="11">
    <source>
        <dbReference type="SAM" id="Phobius"/>
    </source>
</evidence>
<keyword evidence="5" id="KW-0677">Repeat</keyword>
<dbReference type="PANTHER" id="PTHR45939:SF5">
    <property type="entry name" value="PEROXISOMAL MEMBRANE PROTEIN PMP34"/>
    <property type="match status" value="1"/>
</dbReference>
<dbReference type="SUPFAM" id="SSF103506">
    <property type="entry name" value="Mitochondrial carrier"/>
    <property type="match status" value="1"/>
</dbReference>
<dbReference type="InterPro" id="IPR023395">
    <property type="entry name" value="MCP_dom_sf"/>
</dbReference>
<dbReference type="InterPro" id="IPR052217">
    <property type="entry name" value="Mito/Peroxisomal_Carrier"/>
</dbReference>
<keyword evidence="7 9" id="KW-0472">Membrane</keyword>
<dbReference type="GO" id="GO:0015230">
    <property type="term" value="F:FAD transmembrane transporter activity"/>
    <property type="evidence" value="ECO:0007669"/>
    <property type="project" value="TreeGrafter"/>
</dbReference>
<dbReference type="GO" id="GO:0080122">
    <property type="term" value="F:AMP transmembrane transporter activity"/>
    <property type="evidence" value="ECO:0007669"/>
    <property type="project" value="TreeGrafter"/>
</dbReference>
<keyword evidence="3 10" id="KW-0813">Transport</keyword>
<dbReference type="Gene3D" id="1.50.40.10">
    <property type="entry name" value="Mitochondrial carrier domain"/>
    <property type="match status" value="1"/>
</dbReference>
<evidence type="ECO:0000256" key="2">
    <source>
        <dbReference type="ARBA" id="ARBA00006375"/>
    </source>
</evidence>
<evidence type="ECO:0000313" key="13">
    <source>
        <dbReference type="Proteomes" id="UP000620124"/>
    </source>
</evidence>
<dbReference type="Proteomes" id="UP000620124">
    <property type="component" value="Unassembled WGS sequence"/>
</dbReference>
<feature type="transmembrane region" description="Helical" evidence="11">
    <location>
        <begin position="198"/>
        <end position="220"/>
    </location>
</feature>
<dbReference type="EMBL" id="JACAZI010000015">
    <property type="protein sequence ID" value="KAF7344082.1"/>
    <property type="molecule type" value="Genomic_DNA"/>
</dbReference>
<evidence type="ECO:0000256" key="6">
    <source>
        <dbReference type="ARBA" id="ARBA00022989"/>
    </source>
</evidence>
<dbReference type="OrthoDB" id="2935086at2759"/>
<dbReference type="GO" id="GO:0044610">
    <property type="term" value="F:FMN transmembrane transporter activity"/>
    <property type="evidence" value="ECO:0007669"/>
    <property type="project" value="TreeGrafter"/>
</dbReference>
<reference evidence="12" key="1">
    <citation type="submission" date="2020-05" db="EMBL/GenBank/DDBJ databases">
        <title>Mycena genomes resolve the evolution of fungal bioluminescence.</title>
        <authorList>
            <person name="Tsai I.J."/>
        </authorList>
    </citation>
    <scope>NUCLEOTIDE SEQUENCE</scope>
    <source>
        <strain evidence="12">CCC161011</strain>
    </source>
</reference>
<keyword evidence="4 9" id="KW-0812">Transmembrane</keyword>
<evidence type="ECO:0000256" key="5">
    <source>
        <dbReference type="ARBA" id="ARBA00022737"/>
    </source>
</evidence>
<feature type="transmembrane region" description="Helical" evidence="11">
    <location>
        <begin position="57"/>
        <end position="79"/>
    </location>
</feature>
<keyword evidence="13" id="KW-1185">Reference proteome</keyword>
<comment type="similarity">
    <text evidence="2 10">Belongs to the mitochondrial carrier (TC 2.A.29) family.</text>
</comment>
<evidence type="ECO:0000256" key="1">
    <source>
        <dbReference type="ARBA" id="ARBA00004585"/>
    </source>
</evidence>
<dbReference type="GO" id="GO:0051724">
    <property type="term" value="F:NAD transmembrane transporter activity"/>
    <property type="evidence" value="ECO:0007669"/>
    <property type="project" value="TreeGrafter"/>
</dbReference>
<gene>
    <name evidence="12" type="ORF">MVEN_01697900</name>
</gene>
<dbReference type="PANTHER" id="PTHR45939">
    <property type="entry name" value="PEROXISOMAL MEMBRANE PROTEIN PMP34-RELATED"/>
    <property type="match status" value="1"/>
</dbReference>